<evidence type="ECO:0000313" key="2">
    <source>
        <dbReference type="Proteomes" id="UP000249645"/>
    </source>
</evidence>
<name>A0A2W5FD50_9SPHI</name>
<gene>
    <name evidence="1" type="ORF">DI598_02960</name>
</gene>
<dbReference type="EMBL" id="QFOI01000027">
    <property type="protein sequence ID" value="PZP51570.1"/>
    <property type="molecule type" value="Genomic_DNA"/>
</dbReference>
<dbReference type="PROSITE" id="PS51257">
    <property type="entry name" value="PROKAR_LIPOPROTEIN"/>
    <property type="match status" value="1"/>
</dbReference>
<accession>A0A2W5FD50</accession>
<reference evidence="1 2" key="1">
    <citation type="submission" date="2017-11" db="EMBL/GenBank/DDBJ databases">
        <title>Infants hospitalized years apart are colonized by the same room-sourced microbial strains.</title>
        <authorList>
            <person name="Brooks B."/>
            <person name="Olm M.R."/>
            <person name="Firek B.A."/>
            <person name="Baker R."/>
            <person name="Thomas B.C."/>
            <person name="Morowitz M.J."/>
            <person name="Banfield J.F."/>
        </authorList>
    </citation>
    <scope>NUCLEOTIDE SEQUENCE [LARGE SCALE GENOMIC DNA]</scope>
    <source>
        <strain evidence="1">S2_009_000_R2_76</strain>
    </source>
</reference>
<protein>
    <submittedName>
        <fullName evidence="1">Uncharacterized protein</fullName>
    </submittedName>
</protein>
<organism evidence="1 2">
    <name type="scientific">Pseudopedobacter saltans</name>
    <dbReference type="NCBI Taxonomy" id="151895"/>
    <lineage>
        <taxon>Bacteria</taxon>
        <taxon>Pseudomonadati</taxon>
        <taxon>Bacteroidota</taxon>
        <taxon>Sphingobacteriia</taxon>
        <taxon>Sphingobacteriales</taxon>
        <taxon>Sphingobacteriaceae</taxon>
        <taxon>Pseudopedobacter</taxon>
    </lineage>
</organism>
<sequence>MIKFKTIFIFSFCLFILSCKKNKNGVNQNVYGKWINIEDSSTIVTIDSSKKEICIDYRKSGAGFFKAKYILSGSEFKSKIVPNGLIPHFDNDGYLRFDKNASTKIEESIESIYVYRFKRL</sequence>
<proteinExistence type="predicted"/>
<dbReference type="Proteomes" id="UP000249645">
    <property type="component" value="Unassembled WGS sequence"/>
</dbReference>
<evidence type="ECO:0000313" key="1">
    <source>
        <dbReference type="EMBL" id="PZP51570.1"/>
    </source>
</evidence>
<dbReference type="AlphaFoldDB" id="A0A2W5FD50"/>
<comment type="caution">
    <text evidence="1">The sequence shown here is derived from an EMBL/GenBank/DDBJ whole genome shotgun (WGS) entry which is preliminary data.</text>
</comment>